<organism evidence="2 3">
    <name type="scientific">Babesia caballi</name>
    <dbReference type="NCBI Taxonomy" id="5871"/>
    <lineage>
        <taxon>Eukaryota</taxon>
        <taxon>Sar</taxon>
        <taxon>Alveolata</taxon>
        <taxon>Apicomplexa</taxon>
        <taxon>Aconoidasida</taxon>
        <taxon>Piroplasmida</taxon>
        <taxon>Babesiidae</taxon>
        <taxon>Babesia</taxon>
    </lineage>
</organism>
<evidence type="ECO:0000313" key="3">
    <source>
        <dbReference type="Proteomes" id="UP001497744"/>
    </source>
</evidence>
<feature type="region of interest" description="Disordered" evidence="1">
    <location>
        <begin position="147"/>
        <end position="252"/>
    </location>
</feature>
<feature type="compositionally biased region" description="Basic and acidic residues" evidence="1">
    <location>
        <begin position="22"/>
        <end position="51"/>
    </location>
</feature>
<keyword evidence="3" id="KW-1185">Reference proteome</keyword>
<dbReference type="Proteomes" id="UP001497744">
    <property type="component" value="Unassembled WGS sequence"/>
</dbReference>
<evidence type="ECO:0000256" key="1">
    <source>
        <dbReference type="SAM" id="MobiDB-lite"/>
    </source>
</evidence>
<feature type="region of interest" description="Disordered" evidence="1">
    <location>
        <begin position="1"/>
        <end position="60"/>
    </location>
</feature>
<proteinExistence type="predicted"/>
<feature type="compositionally biased region" description="Basic and acidic residues" evidence="1">
    <location>
        <begin position="189"/>
        <end position="203"/>
    </location>
</feature>
<comment type="caution">
    <text evidence="2">The sequence shown here is derived from an EMBL/GenBank/DDBJ whole genome shotgun (WGS) entry which is preliminary data.</text>
</comment>
<dbReference type="RefSeq" id="XP_067715426.1">
    <property type="nucleotide sequence ID" value="XM_067859325.1"/>
</dbReference>
<feature type="compositionally biased region" description="Basic and acidic residues" evidence="1">
    <location>
        <begin position="147"/>
        <end position="164"/>
    </location>
</feature>
<dbReference type="AlphaFoldDB" id="A0AAV4LUQ9"/>
<feature type="compositionally biased region" description="Basic and acidic residues" evidence="1">
    <location>
        <begin position="1"/>
        <end position="12"/>
    </location>
</feature>
<dbReference type="EMBL" id="BPLF01000002">
    <property type="protein sequence ID" value="GIX63357.1"/>
    <property type="molecule type" value="Genomic_DNA"/>
</dbReference>
<protein>
    <submittedName>
        <fullName evidence="2">Killing trait family protein, putative</fullName>
    </submittedName>
</protein>
<name>A0AAV4LUQ9_BABCB</name>
<reference evidence="2 3" key="1">
    <citation type="submission" date="2021-06" db="EMBL/GenBank/DDBJ databases">
        <title>Genome sequence of Babesia caballi.</title>
        <authorList>
            <person name="Yamagishi J."/>
            <person name="Kidaka T."/>
            <person name="Ochi A."/>
        </authorList>
    </citation>
    <scope>NUCLEOTIDE SEQUENCE [LARGE SCALE GENOMIC DNA]</scope>
    <source>
        <strain evidence="2">USDA-D6B2</strain>
    </source>
</reference>
<accession>A0AAV4LUQ9</accession>
<gene>
    <name evidence="2" type="ORF">BcabD6B2_27920</name>
</gene>
<sequence length="655" mass="73102">MRTEARTNRAGKDATGGQAEGRAPEGRKKRESEDGKEQSRRREVGKTRSMEDGGDEEEVDFNAGAVDSRSFTDVMTESYQTNVDRRGNADHLLQDAHNLYFSHMPRMMSTDFRFQVGEIAYTKWRGELNIVVVHFVSQKLVTSIVDPKKPAKRADGSSEGREKSQANPHRGQAGKKTEDKSGGSGQGGAKDDKKEGAKNKADGDGAESDEASNAGSDGAESERSEGGKESVGGKQGKSAAGLVPDSHGDKNVKLFKDASSHKLYADSNAMRALPVRVDKDTPPDVVAYEAEVGKGGEERKPSKAVVKRYFIPMYFVTFPGYKKRCAKTFRFWVKEKDLIKFNSVRQVAGRGNKAVVAAPGEREDDAAQAWAEREIEDINEYVYNVVYNVYKGNPTHAKFKRAPDLLPWSLPKPLQQLVLDQQNRMVKLAEEKVNFYSIGVAEMFSVAPLSERLSAYSLVQNFKYILIVMVTLIKNKGGRAPTSKCKVGASPLAKARGVQGVLVDELNVPSLRFMEQIDCSVSADITSQQFHEIYVNNIYWLDVYLVYLDKLFLHSHCHNAAEHEFLYMLAHSKGRPLSRILGLEHLARIFCYPVMYTTLLQRVQRQGAPFEAYMPITQLLLQYMAFVAADYMHNQKYLPSHLESGLFKVSHLNVS</sequence>
<evidence type="ECO:0000313" key="2">
    <source>
        <dbReference type="EMBL" id="GIX63357.1"/>
    </source>
</evidence>
<dbReference type="GeneID" id="94194838"/>